<organism evidence="1 2">
    <name type="scientific">Friedmanniomyces simplex</name>
    <dbReference type="NCBI Taxonomy" id="329884"/>
    <lineage>
        <taxon>Eukaryota</taxon>
        <taxon>Fungi</taxon>
        <taxon>Dikarya</taxon>
        <taxon>Ascomycota</taxon>
        <taxon>Pezizomycotina</taxon>
        <taxon>Dothideomycetes</taxon>
        <taxon>Dothideomycetidae</taxon>
        <taxon>Mycosphaerellales</taxon>
        <taxon>Teratosphaeriaceae</taxon>
        <taxon>Friedmanniomyces</taxon>
    </lineage>
</organism>
<evidence type="ECO:0000313" key="2">
    <source>
        <dbReference type="Proteomes" id="UP000309340"/>
    </source>
</evidence>
<dbReference type="EMBL" id="NAJQ01000661">
    <property type="protein sequence ID" value="TKA66245.1"/>
    <property type="molecule type" value="Genomic_DNA"/>
</dbReference>
<sequence>MTDTSMPDAGPIESQQWSAQRYEDALAHLERLQEKLDALRATLPSLVAPLLQPDATRPQMFASVVKAAAGSTNDLKTLRGEWTAERTQQVLLHSKESLLKDGDLSKANEVARYGWLKEDR</sequence>
<reference evidence="1 2" key="1">
    <citation type="submission" date="2017-03" db="EMBL/GenBank/DDBJ databases">
        <title>Genomes of endolithic fungi from Antarctica.</title>
        <authorList>
            <person name="Coleine C."/>
            <person name="Masonjones S."/>
            <person name="Stajich J.E."/>
        </authorList>
    </citation>
    <scope>NUCLEOTIDE SEQUENCE [LARGE SCALE GENOMIC DNA]</scope>
    <source>
        <strain evidence="1 2">CCFEE 5184</strain>
    </source>
</reference>
<protein>
    <submittedName>
        <fullName evidence="1">Uncharacterized protein</fullName>
    </submittedName>
</protein>
<comment type="caution">
    <text evidence="1">The sequence shown here is derived from an EMBL/GenBank/DDBJ whole genome shotgun (WGS) entry which is preliminary data.</text>
</comment>
<accession>A0A4U0WWS0</accession>
<name>A0A4U0WWS0_9PEZI</name>
<dbReference type="STRING" id="329884.A0A4U0WWS0"/>
<evidence type="ECO:0000313" key="1">
    <source>
        <dbReference type="EMBL" id="TKA66245.1"/>
    </source>
</evidence>
<keyword evidence="2" id="KW-1185">Reference proteome</keyword>
<dbReference type="OrthoDB" id="5326237at2759"/>
<dbReference type="Proteomes" id="UP000309340">
    <property type="component" value="Unassembled WGS sequence"/>
</dbReference>
<proteinExistence type="predicted"/>
<gene>
    <name evidence="1" type="ORF">B0A55_09598</name>
</gene>
<dbReference type="AlphaFoldDB" id="A0A4U0WWS0"/>